<dbReference type="SUPFAM" id="SSF55961">
    <property type="entry name" value="Bet v1-like"/>
    <property type="match status" value="1"/>
</dbReference>
<keyword evidence="3" id="KW-1185">Reference proteome</keyword>
<dbReference type="RefSeq" id="WP_269415132.1">
    <property type="nucleotide sequence ID" value="NZ_JAPWGL010000002.1"/>
</dbReference>
<dbReference type="EMBL" id="JAPWGL010000002">
    <property type="protein sequence ID" value="MCZ4223335.1"/>
    <property type="molecule type" value="Genomic_DNA"/>
</dbReference>
<organism evidence="2 3">
    <name type="scientific">Pedobacter rhodius</name>
    <dbReference type="NCBI Taxonomy" id="3004098"/>
    <lineage>
        <taxon>Bacteria</taxon>
        <taxon>Pseudomonadati</taxon>
        <taxon>Bacteroidota</taxon>
        <taxon>Sphingobacteriia</taxon>
        <taxon>Sphingobacteriales</taxon>
        <taxon>Sphingobacteriaceae</taxon>
        <taxon>Pedobacter</taxon>
    </lineage>
</organism>
<evidence type="ECO:0000313" key="2">
    <source>
        <dbReference type="EMBL" id="MCZ4223335.1"/>
    </source>
</evidence>
<dbReference type="Proteomes" id="UP001144341">
    <property type="component" value="Unassembled WGS sequence"/>
</dbReference>
<evidence type="ECO:0000313" key="3">
    <source>
        <dbReference type="Proteomes" id="UP001144341"/>
    </source>
</evidence>
<proteinExistence type="predicted"/>
<name>A0ABT4KWN2_9SPHI</name>
<sequence length="205" mass="23308">MKKYFTLIIGLLISVNGFAQDGNWKTATLKDGKVNVKSKIVTQKVNNKEKNVFYYVVETVVDVNLGKAETFMRNSANYKKFLENMGATSELKKISANAWLTYIYFDNSWPVSDNDCVQKFEFVKTNNGFYISGKAAPTEFEVKKVERINLYDVVYKFEQIADKKIKVSIDAVFSPTGAIPKVLMNSWLPNGPERIISRLVESISK</sequence>
<feature type="chain" id="PRO_5045092844" description="START domain-containing protein" evidence="1">
    <location>
        <begin position="20"/>
        <end position="205"/>
    </location>
</feature>
<protein>
    <recommendedName>
        <fullName evidence="4">START domain-containing protein</fullName>
    </recommendedName>
</protein>
<dbReference type="InterPro" id="IPR023393">
    <property type="entry name" value="START-like_dom_sf"/>
</dbReference>
<feature type="signal peptide" evidence="1">
    <location>
        <begin position="1"/>
        <end position="19"/>
    </location>
</feature>
<evidence type="ECO:0008006" key="4">
    <source>
        <dbReference type="Google" id="ProtNLM"/>
    </source>
</evidence>
<comment type="caution">
    <text evidence="2">The sequence shown here is derived from an EMBL/GenBank/DDBJ whole genome shotgun (WGS) entry which is preliminary data.</text>
</comment>
<dbReference type="Gene3D" id="3.30.530.20">
    <property type="match status" value="1"/>
</dbReference>
<reference evidence="2" key="1">
    <citation type="submission" date="2022-12" db="EMBL/GenBank/DDBJ databases">
        <title>Genome sequence of SJ11.</title>
        <authorList>
            <person name="Woo H."/>
        </authorList>
    </citation>
    <scope>NUCLEOTIDE SEQUENCE</scope>
    <source>
        <strain evidence="2">SJ11</strain>
    </source>
</reference>
<evidence type="ECO:0000256" key="1">
    <source>
        <dbReference type="SAM" id="SignalP"/>
    </source>
</evidence>
<gene>
    <name evidence="2" type="ORF">O0931_08495</name>
</gene>
<keyword evidence="1" id="KW-0732">Signal</keyword>
<accession>A0ABT4KWN2</accession>